<organism evidence="2 3">
    <name type="scientific">Aplysia californica</name>
    <name type="common">California sea hare</name>
    <dbReference type="NCBI Taxonomy" id="6500"/>
    <lineage>
        <taxon>Eukaryota</taxon>
        <taxon>Metazoa</taxon>
        <taxon>Spiralia</taxon>
        <taxon>Lophotrochozoa</taxon>
        <taxon>Mollusca</taxon>
        <taxon>Gastropoda</taxon>
        <taxon>Heterobranchia</taxon>
        <taxon>Euthyneura</taxon>
        <taxon>Tectipleura</taxon>
        <taxon>Aplysiida</taxon>
        <taxon>Aplysioidea</taxon>
        <taxon>Aplysiidae</taxon>
        <taxon>Aplysia</taxon>
    </lineage>
</organism>
<keyword evidence="2" id="KW-1185">Reference proteome</keyword>
<feature type="compositionally biased region" description="Low complexity" evidence="1">
    <location>
        <begin position="37"/>
        <end position="51"/>
    </location>
</feature>
<dbReference type="RefSeq" id="XP_012940322.1">
    <property type="nucleotide sequence ID" value="XM_013084868.2"/>
</dbReference>
<gene>
    <name evidence="3" type="primary">LOC106012302</name>
</gene>
<evidence type="ECO:0000313" key="2">
    <source>
        <dbReference type="Proteomes" id="UP000694888"/>
    </source>
</evidence>
<name>A0ABM1A3X4_APLCA</name>
<protein>
    <submittedName>
        <fullName evidence="3">Uncharacterized protein LOC106012302</fullName>
    </submittedName>
</protein>
<feature type="region of interest" description="Disordered" evidence="1">
    <location>
        <begin position="1"/>
        <end position="70"/>
    </location>
</feature>
<reference evidence="3" key="1">
    <citation type="submission" date="2025-08" db="UniProtKB">
        <authorList>
            <consortium name="RefSeq"/>
        </authorList>
    </citation>
    <scope>IDENTIFICATION</scope>
</reference>
<evidence type="ECO:0000313" key="3">
    <source>
        <dbReference type="RefSeq" id="XP_012940322.1"/>
    </source>
</evidence>
<accession>A0ABM1A3X4</accession>
<proteinExistence type="predicted"/>
<evidence type="ECO:0000256" key="1">
    <source>
        <dbReference type="SAM" id="MobiDB-lite"/>
    </source>
</evidence>
<sequence>MPPKKKMGPPVQSTEKKEKKKKMPGPPAPPPHPPDLVSEGSVVSEAASDVSMKMKAPSKLQRPMKKAPKAVEKKLPFQKALMQQFEAAQNTTEELAVEYEGGQRASLLSEIRSFNKKSLNDAEADDPYLSEVSNMTETDEDEEMMNIQRPKIPKGPRTLDQKMLCFNYWDGGSYPTDKVKFIVLQLDVNAEMTMNFSGIPQLTDYTFALMLTSQLE</sequence>
<feature type="compositionally biased region" description="Pro residues" evidence="1">
    <location>
        <begin position="24"/>
        <end position="34"/>
    </location>
</feature>
<dbReference type="Proteomes" id="UP000694888">
    <property type="component" value="Unplaced"/>
</dbReference>
<dbReference type="GeneID" id="106012302"/>